<reference evidence="3" key="2">
    <citation type="submission" date="2021-11" db="EMBL/GenBank/DDBJ databases">
        <authorList>
            <consortium name="Genoscope - CEA"/>
            <person name="William W."/>
        </authorList>
    </citation>
    <scope>NUCLEOTIDE SEQUENCE</scope>
</reference>
<dbReference type="GO" id="GO:0032543">
    <property type="term" value="P:mitochondrial translation"/>
    <property type="evidence" value="ECO:0007669"/>
    <property type="project" value="InterPro"/>
</dbReference>
<dbReference type="InterPro" id="IPR019349">
    <property type="entry name" value="Ribosomal_mS35_mit"/>
</dbReference>
<dbReference type="OrthoDB" id="283424at2759"/>
<reference evidence="2" key="1">
    <citation type="submission" date="2021-01" db="EMBL/GenBank/DDBJ databases">
        <authorList>
            <person name="Corre E."/>
            <person name="Pelletier E."/>
            <person name="Niang G."/>
            <person name="Scheremetjew M."/>
            <person name="Finn R."/>
            <person name="Kale V."/>
            <person name="Holt S."/>
            <person name="Cochrane G."/>
            <person name="Meng A."/>
            <person name="Brown T."/>
            <person name="Cohen L."/>
        </authorList>
    </citation>
    <scope>NUCLEOTIDE SEQUENCE</scope>
    <source>
        <strain evidence="2">CCMP1756</strain>
    </source>
</reference>
<evidence type="ECO:0000313" key="2">
    <source>
        <dbReference type="EMBL" id="CAE0703166.1"/>
    </source>
</evidence>
<name>A0A7S4A4D9_9STRA</name>
<dbReference type="EMBL" id="CAKKNE010000006">
    <property type="protein sequence ID" value="CAH0379682.1"/>
    <property type="molecule type" value="Genomic_DNA"/>
</dbReference>
<protein>
    <recommendedName>
        <fullName evidence="1">Small ribosomal subunit protein mS35 mitochondrial conserved domain-containing protein</fullName>
    </recommendedName>
</protein>
<feature type="domain" description="Small ribosomal subunit protein mS35 mitochondrial conserved" evidence="1">
    <location>
        <begin position="60"/>
        <end position="134"/>
    </location>
</feature>
<evidence type="ECO:0000313" key="4">
    <source>
        <dbReference type="Proteomes" id="UP000789595"/>
    </source>
</evidence>
<dbReference type="EMBL" id="HBIW01021597">
    <property type="protein sequence ID" value="CAE0703166.1"/>
    <property type="molecule type" value="Transcribed_RNA"/>
</dbReference>
<dbReference type="Proteomes" id="UP000789595">
    <property type="component" value="Unassembled WGS sequence"/>
</dbReference>
<sequence length="144" mass="16444">MLLARLARSTRPAVRRFAADVPAAQAALPRTIPDEALDFEMRMYVHAGRKLPVPEAHMISEYKVKLRVKIEDLGLDDIGAARLAYLTGPRFDAARGVLTLTAERFPSRTENRRYLIHQLELLKRAASEADDEFDAAWRRREEDE</sequence>
<dbReference type="GO" id="GO:0003735">
    <property type="term" value="F:structural constituent of ribosome"/>
    <property type="evidence" value="ECO:0007669"/>
    <property type="project" value="InterPro"/>
</dbReference>
<dbReference type="PANTHER" id="PTHR13490:SF0">
    <property type="entry name" value="SMALL RIBOSOMAL SUBUNIT PROTEIN MS35"/>
    <property type="match status" value="1"/>
</dbReference>
<dbReference type="Pfam" id="PF10213">
    <property type="entry name" value="MRP-S28"/>
    <property type="match status" value="1"/>
</dbReference>
<dbReference type="AlphaFoldDB" id="A0A7S4A4D9"/>
<dbReference type="InterPro" id="IPR039848">
    <property type="entry name" value="Ribosomal_mS35_mt"/>
</dbReference>
<proteinExistence type="predicted"/>
<gene>
    <name evidence="2" type="ORF">PCAL00307_LOCUS18613</name>
    <name evidence="3" type="ORF">PECAL_6P13120</name>
</gene>
<keyword evidence="4" id="KW-1185">Reference proteome</keyword>
<accession>A0A7S4A4D9</accession>
<evidence type="ECO:0000259" key="1">
    <source>
        <dbReference type="Pfam" id="PF10213"/>
    </source>
</evidence>
<dbReference type="GO" id="GO:0005763">
    <property type="term" value="C:mitochondrial small ribosomal subunit"/>
    <property type="evidence" value="ECO:0007669"/>
    <property type="project" value="TreeGrafter"/>
</dbReference>
<organism evidence="2">
    <name type="scientific">Pelagomonas calceolata</name>
    <dbReference type="NCBI Taxonomy" id="35677"/>
    <lineage>
        <taxon>Eukaryota</taxon>
        <taxon>Sar</taxon>
        <taxon>Stramenopiles</taxon>
        <taxon>Ochrophyta</taxon>
        <taxon>Pelagophyceae</taxon>
        <taxon>Pelagomonadales</taxon>
        <taxon>Pelagomonadaceae</taxon>
        <taxon>Pelagomonas</taxon>
    </lineage>
</organism>
<evidence type="ECO:0000313" key="3">
    <source>
        <dbReference type="EMBL" id="CAH0379682.1"/>
    </source>
</evidence>
<dbReference type="PANTHER" id="PTHR13490">
    <property type="entry name" value="MITOCHONDRIAL 28S RIBOSOMAL PROTEIN S28"/>
    <property type="match status" value="1"/>
</dbReference>